<gene>
    <name evidence="2" type="ORF">A3C16_04035</name>
</gene>
<feature type="transmembrane region" description="Helical" evidence="1">
    <location>
        <begin position="34"/>
        <end position="51"/>
    </location>
</feature>
<evidence type="ECO:0000313" key="2">
    <source>
        <dbReference type="EMBL" id="OHA02239.1"/>
    </source>
</evidence>
<evidence type="ECO:0000256" key="1">
    <source>
        <dbReference type="SAM" id="Phobius"/>
    </source>
</evidence>
<keyword evidence="1" id="KW-0812">Transmembrane</keyword>
<keyword evidence="1" id="KW-1133">Transmembrane helix</keyword>
<dbReference type="Proteomes" id="UP000177811">
    <property type="component" value="Unassembled WGS sequence"/>
</dbReference>
<comment type="caution">
    <text evidence="2">The sequence shown here is derived from an EMBL/GenBank/DDBJ whole genome shotgun (WGS) entry which is preliminary data.</text>
</comment>
<sequence length="119" mass="13306">MDQQNEYLSEGGADKLRKQIMRRVTTRWMLTKKLPQVAAEFGLITFLVLSARPRIFFGAVFDNAYQAAISGPVSLAKFVLFAFANTTPGVKMLLAVVTVIGIMMVRDLYAARRYASILK</sequence>
<feature type="transmembrane region" description="Helical" evidence="1">
    <location>
        <begin position="90"/>
        <end position="109"/>
    </location>
</feature>
<protein>
    <submittedName>
        <fullName evidence="2">Uncharacterized protein</fullName>
    </submittedName>
</protein>
<organism evidence="2 3">
    <name type="scientific">Candidatus Sungbacteria bacterium RIFCSPHIGHO2_02_FULL_51_29</name>
    <dbReference type="NCBI Taxonomy" id="1802273"/>
    <lineage>
        <taxon>Bacteria</taxon>
        <taxon>Candidatus Sungiibacteriota</taxon>
    </lineage>
</organism>
<evidence type="ECO:0000313" key="3">
    <source>
        <dbReference type="Proteomes" id="UP000177811"/>
    </source>
</evidence>
<dbReference type="AlphaFoldDB" id="A0A1G2KV00"/>
<proteinExistence type="predicted"/>
<name>A0A1G2KV00_9BACT</name>
<accession>A0A1G2KV00</accession>
<dbReference type="EMBL" id="MHQL01000041">
    <property type="protein sequence ID" value="OHA02239.1"/>
    <property type="molecule type" value="Genomic_DNA"/>
</dbReference>
<keyword evidence="1" id="KW-0472">Membrane</keyword>
<reference evidence="2 3" key="1">
    <citation type="journal article" date="2016" name="Nat. Commun.">
        <title>Thousands of microbial genomes shed light on interconnected biogeochemical processes in an aquifer system.</title>
        <authorList>
            <person name="Anantharaman K."/>
            <person name="Brown C.T."/>
            <person name="Hug L.A."/>
            <person name="Sharon I."/>
            <person name="Castelle C.J."/>
            <person name="Probst A.J."/>
            <person name="Thomas B.C."/>
            <person name="Singh A."/>
            <person name="Wilkins M.J."/>
            <person name="Karaoz U."/>
            <person name="Brodie E.L."/>
            <person name="Williams K.H."/>
            <person name="Hubbard S.S."/>
            <person name="Banfield J.F."/>
        </authorList>
    </citation>
    <scope>NUCLEOTIDE SEQUENCE [LARGE SCALE GENOMIC DNA]</scope>
</reference>